<evidence type="ECO:0000259" key="1">
    <source>
        <dbReference type="PROSITE" id="PS51192"/>
    </source>
</evidence>
<dbReference type="GO" id="GO:0003677">
    <property type="term" value="F:DNA binding"/>
    <property type="evidence" value="ECO:0007669"/>
    <property type="project" value="InterPro"/>
</dbReference>
<dbReference type="GO" id="GO:0005524">
    <property type="term" value="F:ATP binding"/>
    <property type="evidence" value="ECO:0007669"/>
    <property type="project" value="UniProtKB-KW"/>
</dbReference>
<dbReference type="InterPro" id="IPR006935">
    <property type="entry name" value="Helicase/UvrB_N"/>
</dbReference>
<protein>
    <submittedName>
        <fullName evidence="3">Helicase superfamily 1/2/ATP-binding domain-containing protein</fullName>
    </submittedName>
</protein>
<sequence>MGILNPIRSLIGSVKVVESNGKITVSALKTKNMFADIYSLWRTNRIAKSMFIKVSPYEIEFYSFFAVEFVYIVDKLLEFPKLNKTSKRSLVSVKNAMLENTWLKSTQEEHDPILNRSKLSLFKFTPKEHQDEFFDKYDNVVPRFRLRGYTLAMGTGTGKTYTSLALSQMLGSDFTIIITLKRAVYRVWEKSMKEDFRNPPKYWIYDRDKELKGNPPPFLIFHVEDLRYFKEIASKFRGKKVTLILDESHTLNEETSGRNNIMYEAWKIIEPMSTIWASATPLKAYGTEAITMLRTIDPLMNDDVAEAFRKLYGKSSNKVFDIISHRLGNIVFKAEVVKTEPKIERVPVKIPDPTPFLLTTLKKDMEKFIKDRLKYWEGQRGNALKYYNESLAIFEKALKSPQQKQQFALYRKMFNVIVKTTDYPKIRDTIVFVNKYEKNVLLPALDNERRKKLRSYLSVIKYVELKVRGECLGSLVSKRREEAVEAVMRHAKIEKYIEEAEKKTVVFTSYVKVVDECAKYLKGKGIQPLVVHGSSEGTADSEVKKFETGKERAMVTTFQSLSSAVPMTMANTILALNVPFRSYNMEQAIGRIDRIDQDAPTFVFEFVLDTGDQENINSRTFDILEWSTDQVNSMLNIPDGV</sequence>
<dbReference type="InterPro" id="IPR027417">
    <property type="entry name" value="P-loop_NTPase"/>
</dbReference>
<evidence type="ECO:0000313" key="3">
    <source>
        <dbReference type="EMBL" id="QDB71116.1"/>
    </source>
</evidence>
<dbReference type="InterPro" id="IPR014001">
    <property type="entry name" value="Helicase_ATP-bd"/>
</dbReference>
<dbReference type="GO" id="GO:0004386">
    <property type="term" value="F:helicase activity"/>
    <property type="evidence" value="ECO:0007669"/>
    <property type="project" value="UniProtKB-KW"/>
</dbReference>
<keyword evidence="3" id="KW-0067">ATP-binding</keyword>
<reference evidence="4" key="1">
    <citation type="submission" date="2019-05" db="EMBL/GenBank/DDBJ databases">
        <title>Complete Genome Sequence of Serratia marcescens Myophage Moabite.</title>
        <authorList>
            <person name="Price L."/>
            <person name="Rohren M."/>
            <person name="Newkirk H."/>
            <person name="Liu M."/>
            <person name="Ramsey J."/>
        </authorList>
    </citation>
    <scope>NUCLEOTIDE SEQUENCE [LARGE SCALE GENOMIC DNA]</scope>
</reference>
<evidence type="ECO:0000259" key="2">
    <source>
        <dbReference type="PROSITE" id="PS51194"/>
    </source>
</evidence>
<accession>A0A4Y5TP39</accession>
<dbReference type="InterPro" id="IPR001650">
    <property type="entry name" value="Helicase_C-like"/>
</dbReference>
<feature type="domain" description="Helicase C-terminal" evidence="2">
    <location>
        <begin position="492"/>
        <end position="639"/>
    </location>
</feature>
<name>A0A4Y5TP39_9CAUD</name>
<evidence type="ECO:0000313" key="4">
    <source>
        <dbReference type="Proteomes" id="UP000319063"/>
    </source>
</evidence>
<dbReference type="SUPFAM" id="SSF52540">
    <property type="entry name" value="P-loop containing nucleoside triphosphate hydrolases"/>
    <property type="match status" value="2"/>
</dbReference>
<proteinExistence type="predicted"/>
<keyword evidence="3" id="KW-0547">Nucleotide-binding</keyword>
<dbReference type="GO" id="GO:0016787">
    <property type="term" value="F:hydrolase activity"/>
    <property type="evidence" value="ECO:0007669"/>
    <property type="project" value="InterPro"/>
</dbReference>
<gene>
    <name evidence="3" type="ORF">CPT_Moabite_086</name>
</gene>
<dbReference type="Pfam" id="PF04851">
    <property type="entry name" value="ResIII"/>
    <property type="match status" value="1"/>
</dbReference>
<keyword evidence="3" id="KW-0347">Helicase</keyword>
<keyword evidence="3" id="KW-0378">Hydrolase</keyword>
<dbReference type="Gene3D" id="3.40.50.300">
    <property type="entry name" value="P-loop containing nucleotide triphosphate hydrolases"/>
    <property type="match status" value="2"/>
</dbReference>
<keyword evidence="4" id="KW-1185">Reference proteome</keyword>
<dbReference type="EMBL" id="MK994515">
    <property type="protein sequence ID" value="QDB71116.1"/>
    <property type="molecule type" value="Genomic_DNA"/>
</dbReference>
<feature type="domain" description="Helicase ATP-binding" evidence="1">
    <location>
        <begin position="140"/>
        <end position="299"/>
    </location>
</feature>
<dbReference type="Pfam" id="PF00271">
    <property type="entry name" value="Helicase_C"/>
    <property type="match status" value="1"/>
</dbReference>
<dbReference type="PROSITE" id="PS51192">
    <property type="entry name" value="HELICASE_ATP_BIND_1"/>
    <property type="match status" value="1"/>
</dbReference>
<dbReference type="PROSITE" id="PS51194">
    <property type="entry name" value="HELICASE_CTER"/>
    <property type="match status" value="1"/>
</dbReference>
<dbReference type="Proteomes" id="UP000319063">
    <property type="component" value="Segment"/>
</dbReference>
<organism evidence="3 4">
    <name type="scientific">Serratia phage Moabite</name>
    <dbReference type="NCBI Taxonomy" id="2587814"/>
    <lineage>
        <taxon>Viruses</taxon>
        <taxon>Duplodnaviria</taxon>
        <taxon>Heunggongvirae</taxon>
        <taxon>Uroviricota</taxon>
        <taxon>Caudoviricetes</taxon>
        <taxon>Chimalliviridae</taxon>
        <taxon>Moabitevirus</taxon>
        <taxon>Moabitevirus moabite</taxon>
    </lineage>
</organism>